<dbReference type="GO" id="GO:0001709">
    <property type="term" value="P:cell fate determination"/>
    <property type="evidence" value="ECO:0007669"/>
    <property type="project" value="UniProtKB-ARBA"/>
</dbReference>
<dbReference type="GO" id="GO:0005634">
    <property type="term" value="C:nucleus"/>
    <property type="evidence" value="ECO:0007669"/>
    <property type="project" value="UniProtKB-SubCell"/>
</dbReference>
<feature type="compositionally biased region" description="Polar residues" evidence="5">
    <location>
        <begin position="299"/>
        <end position="314"/>
    </location>
</feature>
<dbReference type="InterPro" id="IPR012346">
    <property type="entry name" value="p53/RUNT-type_TF_DNA-bd_sf"/>
</dbReference>
<sequence length="551" mass="58537">MHLTTNNTSNTTSATNNNSGSTNTSNNSTNNGGSTNSTNNGSSGSGNANNSSGNNTENAAPPTPQQLLQEAYTKMTSDILAERTLGDFLTEHPGELIRTGSPLFVCTVLPPHWRSNKTLPVAFKVVALGDIPDGTMVSVRAGNDENYCAELRNCTAVMKNQVAKFNDLRFVGRSGRGKSFTLTITISTNPPMVATYNKAIKVTVDGPREPRSKTRQQQQFHFAFGQRPFHFSADPLSGFRMPPLGNCQNMSQFGLSGANSHWGYSSAGPYSPYLTGSGLSSCTTPSAAQFNNPALGFTCSPSEQGNGQDFNGSSRDCVPMLPDSTGTDLDQHLSNLVGTTPPSSQMGHQNLLNTNSTQNSISTTNNGLLTPRNNQYSNNTPNNDYGLQSTQNGPRSLSDSSQAESPVQDDLLSSNTPSIGQQFSQNQNSYGSPTSSGCNGSIYPVLPASLLYSQLYTAANQSHGFHSHAALQSHSTQNSMHGELQTVMDHLATSGSRQNHHLMGAHTDITIIGNCGAAARGGEDTSGRQVSLGPRGHQGQGENGNSVWRPY</sequence>
<name>A0A336L9S6_CULSO</name>
<evidence type="ECO:0000259" key="6">
    <source>
        <dbReference type="PROSITE" id="PS51062"/>
    </source>
</evidence>
<dbReference type="GO" id="GO:0000978">
    <property type="term" value="F:RNA polymerase II cis-regulatory region sequence-specific DNA binding"/>
    <property type="evidence" value="ECO:0007669"/>
    <property type="project" value="TreeGrafter"/>
</dbReference>
<dbReference type="GO" id="GO:0000981">
    <property type="term" value="F:DNA-binding transcription factor activity, RNA polymerase II-specific"/>
    <property type="evidence" value="ECO:0007669"/>
    <property type="project" value="TreeGrafter"/>
</dbReference>
<evidence type="ECO:0000256" key="2">
    <source>
        <dbReference type="ARBA" id="ARBA00023015"/>
    </source>
</evidence>
<dbReference type="FunFam" id="2.60.40.720:FF:000001">
    <property type="entry name" value="Runt-related transcription factor"/>
    <property type="match status" value="1"/>
</dbReference>
<keyword evidence="2" id="KW-0805">Transcription regulation</keyword>
<dbReference type="SUPFAM" id="SSF49417">
    <property type="entry name" value="p53-like transcription factors"/>
    <property type="match status" value="1"/>
</dbReference>
<dbReference type="InterPro" id="IPR000040">
    <property type="entry name" value="AML1_Runt"/>
</dbReference>
<dbReference type="InterPro" id="IPR008967">
    <property type="entry name" value="p53-like_TF_DNA-bd_sf"/>
</dbReference>
<dbReference type="VEuPathDB" id="VectorBase:CSON006056"/>
<dbReference type="PROSITE" id="PS51062">
    <property type="entry name" value="RUNT"/>
    <property type="match status" value="1"/>
</dbReference>
<feature type="region of interest" description="Disordered" evidence="5">
    <location>
        <begin position="299"/>
        <end position="436"/>
    </location>
</feature>
<keyword evidence="4" id="KW-0539">Nucleus</keyword>
<proteinExistence type="predicted"/>
<evidence type="ECO:0000256" key="5">
    <source>
        <dbReference type="SAM" id="MobiDB-lite"/>
    </source>
</evidence>
<feature type="compositionally biased region" description="Low complexity" evidence="5">
    <location>
        <begin position="1"/>
        <end position="56"/>
    </location>
</feature>
<dbReference type="GO" id="GO:0048592">
    <property type="term" value="P:eye morphogenesis"/>
    <property type="evidence" value="ECO:0007669"/>
    <property type="project" value="UniProtKB-ARBA"/>
</dbReference>
<dbReference type="EMBL" id="UFQS01002302">
    <property type="protein sequence ID" value="SSX13731.1"/>
    <property type="molecule type" value="Genomic_DNA"/>
</dbReference>
<evidence type="ECO:0000256" key="4">
    <source>
        <dbReference type="ARBA" id="ARBA00023242"/>
    </source>
</evidence>
<reference evidence="7" key="1">
    <citation type="submission" date="2018-04" db="EMBL/GenBank/DDBJ databases">
        <authorList>
            <person name="Go L.Y."/>
            <person name="Mitchell J.A."/>
        </authorList>
    </citation>
    <scope>NUCLEOTIDE SEQUENCE</scope>
    <source>
        <tissue evidence="7">Whole organism</tissue>
    </source>
</reference>
<comment type="subcellular location">
    <subcellularLocation>
        <location evidence="1">Nucleus</location>
    </subcellularLocation>
</comment>
<evidence type="ECO:0000313" key="8">
    <source>
        <dbReference type="EMBL" id="SSX33152.1"/>
    </source>
</evidence>
<evidence type="ECO:0000313" key="7">
    <source>
        <dbReference type="EMBL" id="SSX13731.1"/>
    </source>
</evidence>
<dbReference type="EMBL" id="UFQT01002302">
    <property type="protein sequence ID" value="SSX33152.1"/>
    <property type="molecule type" value="Genomic_DNA"/>
</dbReference>
<organism evidence="7">
    <name type="scientific">Culicoides sonorensis</name>
    <name type="common">Biting midge</name>
    <dbReference type="NCBI Taxonomy" id="179676"/>
    <lineage>
        <taxon>Eukaryota</taxon>
        <taxon>Metazoa</taxon>
        <taxon>Ecdysozoa</taxon>
        <taxon>Arthropoda</taxon>
        <taxon>Hexapoda</taxon>
        <taxon>Insecta</taxon>
        <taxon>Pterygota</taxon>
        <taxon>Neoptera</taxon>
        <taxon>Endopterygota</taxon>
        <taxon>Diptera</taxon>
        <taxon>Nematocera</taxon>
        <taxon>Chironomoidea</taxon>
        <taxon>Ceratopogonidae</taxon>
        <taxon>Ceratopogoninae</taxon>
        <taxon>Culicoides</taxon>
        <taxon>Monoculicoides</taxon>
    </lineage>
</organism>
<keyword evidence="3" id="KW-0804">Transcription</keyword>
<gene>
    <name evidence="7" type="primary">CSON006056</name>
</gene>
<feature type="compositionally biased region" description="Polar residues" evidence="5">
    <location>
        <begin position="367"/>
        <end position="436"/>
    </location>
</feature>
<feature type="compositionally biased region" description="Polar residues" evidence="5">
    <location>
        <begin position="324"/>
        <end position="348"/>
    </location>
</feature>
<evidence type="ECO:0000256" key="3">
    <source>
        <dbReference type="ARBA" id="ARBA00023163"/>
    </source>
</evidence>
<evidence type="ECO:0000256" key="1">
    <source>
        <dbReference type="ARBA" id="ARBA00004123"/>
    </source>
</evidence>
<dbReference type="OMA" id="PRYHTNT"/>
<feature type="compositionally biased region" description="Low complexity" evidence="5">
    <location>
        <begin position="349"/>
        <end position="366"/>
    </location>
</feature>
<dbReference type="PANTHER" id="PTHR11950:SF50">
    <property type="entry name" value="RUNT RELATED A, ISOFORM D"/>
    <property type="match status" value="1"/>
</dbReference>
<reference evidence="8" key="2">
    <citation type="submission" date="2018-07" db="EMBL/GenBank/DDBJ databases">
        <authorList>
            <person name="Quirk P.G."/>
            <person name="Krulwich T.A."/>
        </authorList>
    </citation>
    <scope>NUCLEOTIDE SEQUENCE</scope>
</reference>
<feature type="region of interest" description="Disordered" evidence="5">
    <location>
        <begin position="519"/>
        <end position="551"/>
    </location>
</feature>
<dbReference type="InterPro" id="IPR013524">
    <property type="entry name" value="Runt_dom"/>
</dbReference>
<feature type="domain" description="Runt" evidence="6">
    <location>
        <begin position="84"/>
        <end position="212"/>
    </location>
</feature>
<dbReference type="Pfam" id="PF00853">
    <property type="entry name" value="Runt"/>
    <property type="match status" value="1"/>
</dbReference>
<dbReference type="PANTHER" id="PTHR11950">
    <property type="entry name" value="RUNT RELATED"/>
    <property type="match status" value="1"/>
</dbReference>
<dbReference type="Gene3D" id="2.60.40.720">
    <property type="match status" value="1"/>
</dbReference>
<accession>A0A336L9S6</accession>
<dbReference type="GO" id="GO:0005524">
    <property type="term" value="F:ATP binding"/>
    <property type="evidence" value="ECO:0007669"/>
    <property type="project" value="InterPro"/>
</dbReference>
<dbReference type="PRINTS" id="PR00967">
    <property type="entry name" value="ONCOGENEAML1"/>
</dbReference>
<protein>
    <submittedName>
        <fullName evidence="7">CSON006056 protein</fullName>
    </submittedName>
</protein>
<feature type="region of interest" description="Disordered" evidence="5">
    <location>
        <begin position="1"/>
        <end position="62"/>
    </location>
</feature>
<dbReference type="AlphaFoldDB" id="A0A336L9S6"/>